<protein>
    <submittedName>
        <fullName evidence="1">Uncharacterized protein</fullName>
    </submittedName>
</protein>
<name>A0A0A9ES17_ARUDO</name>
<proteinExistence type="predicted"/>
<reference evidence="1" key="1">
    <citation type="submission" date="2014-09" db="EMBL/GenBank/DDBJ databases">
        <authorList>
            <person name="Magalhaes I.L.F."/>
            <person name="Oliveira U."/>
            <person name="Santos F.R."/>
            <person name="Vidigal T.H.D.A."/>
            <person name="Brescovit A.D."/>
            <person name="Santos A.J."/>
        </authorList>
    </citation>
    <scope>NUCLEOTIDE SEQUENCE</scope>
    <source>
        <tissue evidence="1">Shoot tissue taken approximately 20 cm above the soil surface</tissue>
    </source>
</reference>
<reference evidence="1" key="2">
    <citation type="journal article" date="2015" name="Data Brief">
        <title>Shoot transcriptome of the giant reed, Arundo donax.</title>
        <authorList>
            <person name="Barrero R.A."/>
            <person name="Guerrero F.D."/>
            <person name="Moolhuijzen P."/>
            <person name="Goolsby J.A."/>
            <person name="Tidwell J."/>
            <person name="Bellgard S.E."/>
            <person name="Bellgard M.I."/>
        </authorList>
    </citation>
    <scope>NUCLEOTIDE SEQUENCE</scope>
    <source>
        <tissue evidence="1">Shoot tissue taken approximately 20 cm above the soil surface</tissue>
    </source>
</reference>
<accession>A0A0A9ES17</accession>
<dbReference type="EMBL" id="GBRH01197255">
    <property type="protein sequence ID" value="JAE00641.1"/>
    <property type="molecule type" value="Transcribed_RNA"/>
</dbReference>
<organism evidence="1">
    <name type="scientific">Arundo donax</name>
    <name type="common">Giant reed</name>
    <name type="synonym">Donax arundinaceus</name>
    <dbReference type="NCBI Taxonomy" id="35708"/>
    <lineage>
        <taxon>Eukaryota</taxon>
        <taxon>Viridiplantae</taxon>
        <taxon>Streptophyta</taxon>
        <taxon>Embryophyta</taxon>
        <taxon>Tracheophyta</taxon>
        <taxon>Spermatophyta</taxon>
        <taxon>Magnoliopsida</taxon>
        <taxon>Liliopsida</taxon>
        <taxon>Poales</taxon>
        <taxon>Poaceae</taxon>
        <taxon>PACMAD clade</taxon>
        <taxon>Arundinoideae</taxon>
        <taxon>Arundineae</taxon>
        <taxon>Arundo</taxon>
    </lineage>
</organism>
<evidence type="ECO:0000313" key="1">
    <source>
        <dbReference type="EMBL" id="JAE00641.1"/>
    </source>
</evidence>
<sequence length="80" mass="9129">MPSYLKMFTKKPMALSLNHQGVKSIFLNGLSRNINECSWSDDHSSAFIQNDSLKQVLLFSQVLQPSALHSIHELYCRFSV</sequence>
<dbReference type="AlphaFoldDB" id="A0A0A9ES17"/>